<protein>
    <submittedName>
        <fullName evidence="2">Swarming motility protein SwrC</fullName>
    </submittedName>
</protein>
<dbReference type="GO" id="GO:0005886">
    <property type="term" value="C:plasma membrane"/>
    <property type="evidence" value="ECO:0007669"/>
    <property type="project" value="TreeGrafter"/>
</dbReference>
<name>A0A645ET90_9ZZZZ</name>
<dbReference type="Gene3D" id="1.20.1640.10">
    <property type="entry name" value="Multidrug efflux transporter AcrB transmembrane domain"/>
    <property type="match status" value="1"/>
</dbReference>
<comment type="caution">
    <text evidence="2">The sequence shown here is derived from an EMBL/GenBank/DDBJ whole genome shotgun (WGS) entry which is preliminary data.</text>
</comment>
<reference evidence="2" key="1">
    <citation type="submission" date="2019-08" db="EMBL/GenBank/DDBJ databases">
        <authorList>
            <person name="Kucharzyk K."/>
            <person name="Murdoch R.W."/>
            <person name="Higgins S."/>
            <person name="Loffler F."/>
        </authorList>
    </citation>
    <scope>NUCLEOTIDE SEQUENCE</scope>
</reference>
<proteinExistence type="predicted"/>
<dbReference type="Pfam" id="PF00873">
    <property type="entry name" value="ACR_tran"/>
    <property type="match status" value="1"/>
</dbReference>
<keyword evidence="1" id="KW-0472">Membrane</keyword>
<organism evidence="2">
    <name type="scientific">bioreactor metagenome</name>
    <dbReference type="NCBI Taxonomy" id="1076179"/>
    <lineage>
        <taxon>unclassified sequences</taxon>
        <taxon>metagenomes</taxon>
        <taxon>ecological metagenomes</taxon>
    </lineage>
</organism>
<dbReference type="AlphaFoldDB" id="A0A645ET90"/>
<feature type="transmembrane region" description="Helical" evidence="1">
    <location>
        <begin position="187"/>
        <end position="207"/>
    </location>
</feature>
<dbReference type="SUPFAM" id="SSF82866">
    <property type="entry name" value="Multidrug efflux transporter AcrB transmembrane domain"/>
    <property type="match status" value="1"/>
</dbReference>
<evidence type="ECO:0000256" key="1">
    <source>
        <dbReference type="SAM" id="Phobius"/>
    </source>
</evidence>
<sequence>MTPADVYSALQEQLFNQNAASLDVGEEKVPVKVVSSNLNIFDVWNLYNEHLSIENEQDVKFSEIGEIEMRKSGNDIFKENQQYRLIVAYDFIGSYELASRVKKREIKRLNEEVLPIGYKAETEDYRWDFSKSKLFLLLFLVIAIIYFICSMLFESLLQPLLIILMIPLSLIGLFLTFYFTGYTFDQGGFAAMIMLCGISVNAGIYIINQYNILKRPTGSAFVNARNPLDLYIKAYNYKIIPILLTIISTVLGLLPFLFDGKDEQFWFSFAVGTMGGLIFSIIGIVFFLPVWRKI</sequence>
<dbReference type="EMBL" id="VSSQ01051170">
    <property type="protein sequence ID" value="MPN05258.1"/>
    <property type="molecule type" value="Genomic_DNA"/>
</dbReference>
<dbReference type="PANTHER" id="PTHR32063">
    <property type="match status" value="1"/>
</dbReference>
<keyword evidence="1" id="KW-1133">Transmembrane helix</keyword>
<feature type="transmembrane region" description="Helical" evidence="1">
    <location>
        <begin position="264"/>
        <end position="291"/>
    </location>
</feature>
<evidence type="ECO:0000313" key="2">
    <source>
        <dbReference type="EMBL" id="MPN05258.1"/>
    </source>
</evidence>
<keyword evidence="1" id="KW-0812">Transmembrane</keyword>
<gene>
    <name evidence="2" type="primary">swrC_15</name>
    <name evidence="2" type="ORF">SDC9_152508</name>
</gene>
<dbReference type="PANTHER" id="PTHR32063:SF0">
    <property type="entry name" value="SWARMING MOTILITY PROTEIN SWRC"/>
    <property type="match status" value="1"/>
</dbReference>
<dbReference type="InterPro" id="IPR001036">
    <property type="entry name" value="Acrflvin-R"/>
</dbReference>
<feature type="transmembrane region" description="Helical" evidence="1">
    <location>
        <begin position="160"/>
        <end position="181"/>
    </location>
</feature>
<feature type="transmembrane region" description="Helical" evidence="1">
    <location>
        <begin position="239"/>
        <end position="258"/>
    </location>
</feature>
<dbReference type="GO" id="GO:0042910">
    <property type="term" value="F:xenobiotic transmembrane transporter activity"/>
    <property type="evidence" value="ECO:0007669"/>
    <property type="project" value="TreeGrafter"/>
</dbReference>
<feature type="transmembrane region" description="Helical" evidence="1">
    <location>
        <begin position="134"/>
        <end position="153"/>
    </location>
</feature>
<accession>A0A645ET90</accession>